<feature type="domain" description="GOLD" evidence="9">
    <location>
        <begin position="18"/>
        <end position="209"/>
    </location>
</feature>
<comment type="subcellular location">
    <subcellularLocation>
        <location evidence="1">Membrane</location>
        <topology evidence="1">Single-pass type I membrane protein</topology>
    </subcellularLocation>
</comment>
<dbReference type="HOGENOM" id="CLU_066963_3_1_1"/>
<evidence type="ECO:0000313" key="10">
    <source>
        <dbReference type="EMBL" id="EAR82586.2"/>
    </source>
</evidence>
<evidence type="ECO:0000256" key="6">
    <source>
        <dbReference type="ARBA" id="ARBA00023136"/>
    </source>
</evidence>
<organism evidence="10 11">
    <name type="scientific">Tetrahymena thermophila (strain SB210)</name>
    <dbReference type="NCBI Taxonomy" id="312017"/>
    <lineage>
        <taxon>Eukaryota</taxon>
        <taxon>Sar</taxon>
        <taxon>Alveolata</taxon>
        <taxon>Ciliophora</taxon>
        <taxon>Intramacronucleata</taxon>
        <taxon>Oligohymenophorea</taxon>
        <taxon>Hymenostomatida</taxon>
        <taxon>Tetrahymenina</taxon>
        <taxon>Tetrahymenidae</taxon>
        <taxon>Tetrahymena</taxon>
    </lineage>
</organism>
<evidence type="ECO:0000256" key="7">
    <source>
        <dbReference type="SAM" id="Phobius"/>
    </source>
</evidence>
<evidence type="ECO:0000256" key="2">
    <source>
        <dbReference type="ARBA" id="ARBA00007104"/>
    </source>
</evidence>
<evidence type="ECO:0000256" key="5">
    <source>
        <dbReference type="ARBA" id="ARBA00022989"/>
    </source>
</evidence>
<dbReference type="RefSeq" id="XP_001030249.2">
    <property type="nucleotide sequence ID" value="XM_001030249.3"/>
</dbReference>
<dbReference type="GeneID" id="7841660"/>
<keyword evidence="11" id="KW-1185">Reference proteome</keyword>
<reference evidence="11" key="1">
    <citation type="journal article" date="2006" name="PLoS Biol.">
        <title>Macronuclear genome sequence of the ciliate Tetrahymena thermophila, a model eukaryote.</title>
        <authorList>
            <person name="Eisen J.A."/>
            <person name="Coyne R.S."/>
            <person name="Wu M."/>
            <person name="Wu D."/>
            <person name="Thiagarajan M."/>
            <person name="Wortman J.R."/>
            <person name="Badger J.H."/>
            <person name="Ren Q."/>
            <person name="Amedeo P."/>
            <person name="Jones K.M."/>
            <person name="Tallon L.J."/>
            <person name="Delcher A.L."/>
            <person name="Salzberg S.L."/>
            <person name="Silva J.C."/>
            <person name="Haas B.J."/>
            <person name="Majoros W.H."/>
            <person name="Farzad M."/>
            <person name="Carlton J.M."/>
            <person name="Smith R.K. Jr."/>
            <person name="Garg J."/>
            <person name="Pearlman R.E."/>
            <person name="Karrer K.M."/>
            <person name="Sun L."/>
            <person name="Manning G."/>
            <person name="Elde N.C."/>
            <person name="Turkewitz A.P."/>
            <person name="Asai D.J."/>
            <person name="Wilkes D.E."/>
            <person name="Wang Y."/>
            <person name="Cai H."/>
            <person name="Collins K."/>
            <person name="Stewart B.A."/>
            <person name="Lee S.R."/>
            <person name="Wilamowska K."/>
            <person name="Weinberg Z."/>
            <person name="Ruzzo W.L."/>
            <person name="Wloga D."/>
            <person name="Gaertig J."/>
            <person name="Frankel J."/>
            <person name="Tsao C.-C."/>
            <person name="Gorovsky M.A."/>
            <person name="Keeling P.J."/>
            <person name="Waller R.F."/>
            <person name="Patron N.J."/>
            <person name="Cherry J.M."/>
            <person name="Stover N.A."/>
            <person name="Krieger C.J."/>
            <person name="del Toro C."/>
            <person name="Ryder H.F."/>
            <person name="Williamson S.C."/>
            <person name="Barbeau R.A."/>
            <person name="Hamilton E.P."/>
            <person name="Orias E."/>
        </authorList>
    </citation>
    <scope>NUCLEOTIDE SEQUENCE [LARGE SCALE GENOMIC DNA]</scope>
    <source>
        <strain evidence="11">SB210</strain>
    </source>
</reference>
<keyword evidence="5 7" id="KW-1133">Transmembrane helix</keyword>
<protein>
    <submittedName>
        <fullName evidence="10">Emp24/gp25L/p24 family protein</fullName>
    </submittedName>
</protein>
<evidence type="ECO:0000313" key="11">
    <source>
        <dbReference type="Proteomes" id="UP000009168"/>
    </source>
</evidence>
<accession>Q22BC2</accession>
<keyword evidence="3 7" id="KW-0812">Transmembrane</keyword>
<dbReference type="eggNOG" id="KOG1690">
    <property type="taxonomic scope" value="Eukaryota"/>
</dbReference>
<comment type="similarity">
    <text evidence="2">Belongs to the EMP24/GP25L family.</text>
</comment>
<dbReference type="OMA" id="TTSHWIS"/>
<dbReference type="Pfam" id="PF01105">
    <property type="entry name" value="EMP24_GP25L"/>
    <property type="match status" value="1"/>
</dbReference>
<dbReference type="EMBL" id="GG662272">
    <property type="protein sequence ID" value="EAR82586.2"/>
    <property type="molecule type" value="Genomic_DNA"/>
</dbReference>
<dbReference type="AlphaFoldDB" id="Q22BC2"/>
<dbReference type="Proteomes" id="UP000009168">
    <property type="component" value="Unassembled WGS sequence"/>
</dbReference>
<dbReference type="InterPro" id="IPR015720">
    <property type="entry name" value="Emp24-like"/>
</dbReference>
<name>Q22BC2_TETTS</name>
<proteinExistence type="inferred from homology"/>
<keyword evidence="6 7" id="KW-0472">Membrane</keyword>
<keyword evidence="4 8" id="KW-0732">Signal</keyword>
<sequence>MKLSLLLLLIAIVGSTQALHFYITEGTEKCLTDDIPAQTHILGYTHLKDKLPGVPDGSKTDGVTLTVYGPDKVQVFQKLTLFGKDKFAITTTKGGNYKFCLKTTTSHWISKNQKLRYGLRLVVGEQEQQDVKDAAKTHHIKNLQTKIETVKIRAKEFVDYQQLNSKIEDELSQANIKINDRVILFTIIETIIILGSGVFQILSLKKFFAQKRFTY</sequence>
<dbReference type="FunCoup" id="Q22BC2">
    <property type="interactions" value="174"/>
</dbReference>
<dbReference type="KEGG" id="tet:TTHERM_01107340"/>
<evidence type="ECO:0000256" key="8">
    <source>
        <dbReference type="SAM" id="SignalP"/>
    </source>
</evidence>
<feature type="transmembrane region" description="Helical" evidence="7">
    <location>
        <begin position="182"/>
        <end position="202"/>
    </location>
</feature>
<feature type="signal peptide" evidence="8">
    <location>
        <begin position="1"/>
        <end position="18"/>
    </location>
</feature>
<dbReference type="GO" id="GO:0016020">
    <property type="term" value="C:membrane"/>
    <property type="evidence" value="ECO:0007669"/>
    <property type="project" value="UniProtKB-SubCell"/>
</dbReference>
<dbReference type="InterPro" id="IPR009038">
    <property type="entry name" value="GOLD_dom"/>
</dbReference>
<evidence type="ECO:0000256" key="1">
    <source>
        <dbReference type="ARBA" id="ARBA00004479"/>
    </source>
</evidence>
<evidence type="ECO:0000256" key="4">
    <source>
        <dbReference type="ARBA" id="ARBA00022729"/>
    </source>
</evidence>
<gene>
    <name evidence="10" type="ORF">TTHERM_01107340</name>
</gene>
<dbReference type="STRING" id="312017.Q22BC2"/>
<feature type="chain" id="PRO_5004201006" evidence="8">
    <location>
        <begin position="19"/>
        <end position="215"/>
    </location>
</feature>
<evidence type="ECO:0000259" key="9">
    <source>
        <dbReference type="SMART" id="SM01190"/>
    </source>
</evidence>
<dbReference type="PANTHER" id="PTHR22811">
    <property type="entry name" value="TRANSMEMBRANE EMP24 DOMAIN-CONTAINING PROTEIN"/>
    <property type="match status" value="1"/>
</dbReference>
<dbReference type="OrthoDB" id="286378at2759"/>
<dbReference type="InParanoid" id="Q22BC2"/>
<evidence type="ECO:0000256" key="3">
    <source>
        <dbReference type="ARBA" id="ARBA00022692"/>
    </source>
</evidence>
<dbReference type="SMART" id="SM01190">
    <property type="entry name" value="EMP24_GP25L"/>
    <property type="match status" value="1"/>
</dbReference>